<evidence type="ECO:0000256" key="3">
    <source>
        <dbReference type="ARBA" id="ARBA00022837"/>
    </source>
</evidence>
<dbReference type="EMBL" id="QNUK01000358">
    <property type="protein sequence ID" value="KAF5894739.1"/>
    <property type="molecule type" value="Genomic_DNA"/>
</dbReference>
<dbReference type="SUPFAM" id="SSF47473">
    <property type="entry name" value="EF-hand"/>
    <property type="match status" value="1"/>
</dbReference>
<dbReference type="Pfam" id="PF00169">
    <property type="entry name" value="PH"/>
    <property type="match status" value="1"/>
</dbReference>
<dbReference type="PROSITE" id="PS50003">
    <property type="entry name" value="PH_DOMAIN"/>
    <property type="match status" value="1"/>
</dbReference>
<keyword evidence="3" id="KW-0106">Calcium</keyword>
<dbReference type="GO" id="GO:0005509">
    <property type="term" value="F:calcium ion binding"/>
    <property type="evidence" value="ECO:0007669"/>
    <property type="project" value="InterPro"/>
</dbReference>
<name>A0A8J4TPI6_CLAMG</name>
<dbReference type="OrthoDB" id="10261837at2759"/>
<sequence length="436" mass="48392">MTQQRGRNPSYLRRWFVLKGNLLFYQERPADRGLLGVIVLEGCIVQKGDSDVSFSLVFTGPGLRSYQLAADDQLSQKSWVNALLSASHIYISLLVRDLAHLYQEVKEGKSLGDSSQSSTSKDSHVKMSSSVIAAFYAGSPHLAHPSAPTCRETRSYSASHAYPGHHAPSAPIRSANKRSPKHWPKRNAHVTPLNGPAPKYGEWPLVGFDPMDEFVKLHEYYGSEVKQAPKKAKRRAGGGEGSSNVFSMFEQSQIQEYKEAFTIIDQNRDGIISKDDLRDVLASMGQLNVKNEELEAMIKEAPGPINFTVFLTMFGEKLKGADPEDVIVSAFKVLDPEGTGTIKKQFLEELLTTQCDRFSAEEMKNLWAAFPPDVAGNVDYKNICYVITHGEEKEDKTKPVLRHQEGAVAVEDSSNHRQGHMTTLALKACFSLKDDS</sequence>
<dbReference type="SMART" id="SM00054">
    <property type="entry name" value="EFh"/>
    <property type="match status" value="2"/>
</dbReference>
<dbReference type="SMART" id="SM00233">
    <property type="entry name" value="PH"/>
    <property type="match status" value="1"/>
</dbReference>
<keyword evidence="1" id="KW-0479">Metal-binding</keyword>
<dbReference type="Gene3D" id="1.10.238.10">
    <property type="entry name" value="EF-hand"/>
    <property type="match status" value="2"/>
</dbReference>
<feature type="region of interest" description="Disordered" evidence="4">
    <location>
        <begin position="162"/>
        <end position="183"/>
    </location>
</feature>
<evidence type="ECO:0000259" key="6">
    <source>
        <dbReference type="PROSITE" id="PS50222"/>
    </source>
</evidence>
<proteinExistence type="predicted"/>
<dbReference type="InterPro" id="IPR011993">
    <property type="entry name" value="PH-like_dom_sf"/>
</dbReference>
<dbReference type="AlphaFoldDB" id="A0A8J4TPI6"/>
<dbReference type="Proteomes" id="UP000727407">
    <property type="component" value="Unassembled WGS sequence"/>
</dbReference>
<feature type="domain" description="PH" evidence="5">
    <location>
        <begin position="1"/>
        <end position="88"/>
    </location>
</feature>
<organism evidence="7 8">
    <name type="scientific">Clarias magur</name>
    <name type="common">Asian catfish</name>
    <name type="synonym">Macropteronotus magur</name>
    <dbReference type="NCBI Taxonomy" id="1594786"/>
    <lineage>
        <taxon>Eukaryota</taxon>
        <taxon>Metazoa</taxon>
        <taxon>Chordata</taxon>
        <taxon>Craniata</taxon>
        <taxon>Vertebrata</taxon>
        <taxon>Euteleostomi</taxon>
        <taxon>Actinopterygii</taxon>
        <taxon>Neopterygii</taxon>
        <taxon>Teleostei</taxon>
        <taxon>Ostariophysi</taxon>
        <taxon>Siluriformes</taxon>
        <taxon>Clariidae</taxon>
        <taxon>Clarias</taxon>
    </lineage>
</organism>
<dbReference type="InterPro" id="IPR002048">
    <property type="entry name" value="EF_hand_dom"/>
</dbReference>
<dbReference type="InterPro" id="IPR050403">
    <property type="entry name" value="Myosin_RLC"/>
</dbReference>
<evidence type="ECO:0000256" key="1">
    <source>
        <dbReference type="ARBA" id="ARBA00022723"/>
    </source>
</evidence>
<evidence type="ECO:0000256" key="2">
    <source>
        <dbReference type="ARBA" id="ARBA00022737"/>
    </source>
</evidence>
<dbReference type="CDD" id="cd00051">
    <property type="entry name" value="EFh"/>
    <property type="match status" value="1"/>
</dbReference>
<reference evidence="7" key="1">
    <citation type="submission" date="2020-07" db="EMBL/GenBank/DDBJ databases">
        <title>Clarias magur genome sequencing, assembly and annotation.</title>
        <authorList>
            <person name="Kushwaha B."/>
            <person name="Kumar R."/>
            <person name="Das P."/>
            <person name="Joshi C.G."/>
            <person name="Kumar D."/>
            <person name="Nagpure N.S."/>
            <person name="Pandey M."/>
            <person name="Agarwal S."/>
            <person name="Srivastava S."/>
            <person name="Singh M."/>
            <person name="Sahoo L."/>
            <person name="Jayasankar P."/>
            <person name="Meher P.K."/>
            <person name="Koringa P.G."/>
            <person name="Iquebal M.A."/>
            <person name="Das S.P."/>
            <person name="Bit A."/>
            <person name="Patnaik S."/>
            <person name="Patel N."/>
            <person name="Shah T.M."/>
            <person name="Hinsu A."/>
            <person name="Jena J.K."/>
        </authorList>
    </citation>
    <scope>NUCLEOTIDE SEQUENCE</scope>
    <source>
        <strain evidence="7">CIFAMagur01</strain>
        <tissue evidence="7">Testis</tissue>
    </source>
</reference>
<dbReference type="PROSITE" id="PS00018">
    <property type="entry name" value="EF_HAND_1"/>
    <property type="match status" value="1"/>
</dbReference>
<dbReference type="InterPro" id="IPR011992">
    <property type="entry name" value="EF-hand-dom_pair"/>
</dbReference>
<dbReference type="Gene3D" id="2.30.29.30">
    <property type="entry name" value="Pleckstrin-homology domain (PH domain)/Phosphotyrosine-binding domain (PTB)"/>
    <property type="match status" value="1"/>
</dbReference>
<accession>A0A8J4TPI6</accession>
<dbReference type="SUPFAM" id="SSF50729">
    <property type="entry name" value="PH domain-like"/>
    <property type="match status" value="1"/>
</dbReference>
<dbReference type="Pfam" id="PF13405">
    <property type="entry name" value="EF-hand_6"/>
    <property type="match status" value="1"/>
</dbReference>
<evidence type="ECO:0000256" key="4">
    <source>
        <dbReference type="SAM" id="MobiDB-lite"/>
    </source>
</evidence>
<keyword evidence="2" id="KW-0677">Repeat</keyword>
<dbReference type="FunFam" id="1.10.238.10:FF:000007">
    <property type="entry name" value="Putative myosin regulatory light chain sqh"/>
    <property type="match status" value="1"/>
</dbReference>
<evidence type="ECO:0000313" key="7">
    <source>
        <dbReference type="EMBL" id="KAF5894739.1"/>
    </source>
</evidence>
<gene>
    <name evidence="7" type="primary">mylpfa</name>
    <name evidence="7" type="ORF">DAT39_015545</name>
</gene>
<feature type="domain" description="EF-hand" evidence="6">
    <location>
        <begin position="322"/>
        <end position="357"/>
    </location>
</feature>
<evidence type="ECO:0000313" key="8">
    <source>
        <dbReference type="Proteomes" id="UP000727407"/>
    </source>
</evidence>
<dbReference type="PROSITE" id="PS50222">
    <property type="entry name" value="EF_HAND_2"/>
    <property type="match status" value="2"/>
</dbReference>
<dbReference type="InterPro" id="IPR018247">
    <property type="entry name" value="EF_Hand_1_Ca_BS"/>
</dbReference>
<comment type="caution">
    <text evidence="7">The sequence shown here is derived from an EMBL/GenBank/DDBJ whole genome shotgun (WGS) entry which is preliminary data.</text>
</comment>
<feature type="domain" description="EF-hand" evidence="6">
    <location>
        <begin position="252"/>
        <end position="287"/>
    </location>
</feature>
<protein>
    <submittedName>
        <fullName evidence="7">Myosin regulatory light chain 2, skeletal muscle isoform</fullName>
    </submittedName>
</protein>
<evidence type="ECO:0000259" key="5">
    <source>
        <dbReference type="PROSITE" id="PS50003"/>
    </source>
</evidence>
<dbReference type="PANTHER" id="PTHR23049">
    <property type="entry name" value="MYOSIN REGULATORY LIGHT CHAIN 2"/>
    <property type="match status" value="1"/>
</dbReference>
<keyword evidence="8" id="KW-1185">Reference proteome</keyword>
<dbReference type="FunFam" id="1.10.238.10:FF:000010">
    <property type="entry name" value="Myosin regulatory light chain 2, atrial isoform"/>
    <property type="match status" value="1"/>
</dbReference>
<dbReference type="InterPro" id="IPR001849">
    <property type="entry name" value="PH_domain"/>
</dbReference>